<evidence type="ECO:0000256" key="2">
    <source>
        <dbReference type="SAM" id="SignalP"/>
    </source>
</evidence>
<feature type="compositionally biased region" description="Polar residues" evidence="1">
    <location>
        <begin position="54"/>
        <end position="73"/>
    </location>
</feature>
<evidence type="ECO:0000313" key="4">
    <source>
        <dbReference type="Proteomes" id="UP001138997"/>
    </source>
</evidence>
<dbReference type="AlphaFoldDB" id="A0A9X1SSU9"/>
<keyword evidence="2" id="KW-0732">Signal</keyword>
<protein>
    <recommendedName>
        <fullName evidence="5">DUF3558 domain-containing protein</fullName>
    </recommendedName>
</protein>
<dbReference type="RefSeq" id="WP_231439852.1">
    <property type="nucleotide sequence ID" value="NZ_JAJOMB010000003.1"/>
</dbReference>
<name>A0A9X1SSU9_9ACTN</name>
<dbReference type="EMBL" id="JAJOMB010000003">
    <property type="protein sequence ID" value="MCD5310721.1"/>
    <property type="molecule type" value="Genomic_DNA"/>
</dbReference>
<evidence type="ECO:0008006" key="5">
    <source>
        <dbReference type="Google" id="ProtNLM"/>
    </source>
</evidence>
<proteinExistence type="predicted"/>
<feature type="signal peptide" evidence="2">
    <location>
        <begin position="1"/>
        <end position="39"/>
    </location>
</feature>
<reference evidence="3" key="1">
    <citation type="submission" date="2021-11" db="EMBL/GenBank/DDBJ databases">
        <title>Streptomyces corallinus and Kineosporia corallina sp. nov., two new coral-derived marine actinobacteria.</title>
        <authorList>
            <person name="Buangrab K."/>
            <person name="Sutthacheep M."/>
            <person name="Yeemin T."/>
            <person name="Harunari E."/>
            <person name="Igarashi Y."/>
            <person name="Sripreechasak P."/>
            <person name="Kanchanasin P."/>
            <person name="Tanasupawat S."/>
            <person name="Phongsopitanun W."/>
        </authorList>
    </citation>
    <scope>NUCLEOTIDE SEQUENCE</scope>
    <source>
        <strain evidence="3">JCM 31032</strain>
    </source>
</reference>
<organism evidence="3 4">
    <name type="scientific">Kineosporia babensis</name>
    <dbReference type="NCBI Taxonomy" id="499548"/>
    <lineage>
        <taxon>Bacteria</taxon>
        <taxon>Bacillati</taxon>
        <taxon>Actinomycetota</taxon>
        <taxon>Actinomycetes</taxon>
        <taxon>Kineosporiales</taxon>
        <taxon>Kineosporiaceae</taxon>
        <taxon>Kineosporia</taxon>
    </lineage>
</organism>
<sequence>MPTPQRSGPRRTHCLRPLTVLAALTVLAGCSSGSSTADASSPVPSSSTQPSTTGEPASSAPTIETDVTPQETRTAGETESTKGEATCAGLSADRVGKLLETSIEAGIPDERTGTEGQRQLDGCSYTGAGGIQLGYLIWQVAVSGNRDLVEQGLPPKDAGATTFKPGLGKVSAGSVITTGPIATAQVNVFKRKRLVQVSATAKTAKVARSAATAVAAELIG</sequence>
<comment type="caution">
    <text evidence="3">The sequence shown here is derived from an EMBL/GenBank/DDBJ whole genome shotgun (WGS) entry which is preliminary data.</text>
</comment>
<keyword evidence="4" id="KW-1185">Reference proteome</keyword>
<gene>
    <name evidence="3" type="ORF">LR394_07435</name>
</gene>
<feature type="chain" id="PRO_5040720339" description="DUF3558 domain-containing protein" evidence="2">
    <location>
        <begin position="40"/>
        <end position="220"/>
    </location>
</feature>
<dbReference type="Proteomes" id="UP001138997">
    <property type="component" value="Unassembled WGS sequence"/>
</dbReference>
<evidence type="ECO:0000313" key="3">
    <source>
        <dbReference type="EMBL" id="MCD5310721.1"/>
    </source>
</evidence>
<feature type="region of interest" description="Disordered" evidence="1">
    <location>
        <begin position="31"/>
        <end position="89"/>
    </location>
</feature>
<feature type="compositionally biased region" description="Low complexity" evidence="1">
    <location>
        <begin position="31"/>
        <end position="53"/>
    </location>
</feature>
<dbReference type="PROSITE" id="PS51257">
    <property type="entry name" value="PROKAR_LIPOPROTEIN"/>
    <property type="match status" value="1"/>
</dbReference>
<accession>A0A9X1SSU9</accession>
<evidence type="ECO:0000256" key="1">
    <source>
        <dbReference type="SAM" id="MobiDB-lite"/>
    </source>
</evidence>